<proteinExistence type="predicted"/>
<evidence type="ECO:0000256" key="1">
    <source>
        <dbReference type="SAM" id="Phobius"/>
    </source>
</evidence>
<dbReference type="OrthoDB" id="5862373at2"/>
<dbReference type="AlphaFoldDB" id="V5FEK2"/>
<dbReference type="EMBL" id="BAUJ01000004">
    <property type="protein sequence ID" value="GAD88281.1"/>
    <property type="molecule type" value="Genomic_DNA"/>
</dbReference>
<dbReference type="Proteomes" id="UP000017800">
    <property type="component" value="Unassembled WGS sequence"/>
</dbReference>
<sequence>MSNAVSLPPPAPISAKSHRILLSIIAVALTLVAIFNLADHYTLLKLDESIDQGLIAFASVRSIHAIISVLQGTEINVPVVTLSVGEILSPATEILQSTSSVLTTALASLGLQRILLDVFTNKIVNITIALSAISYLVTLWVVPMARFTKYTQPTFFILCFTRFLLVGTLLLNSMADTLFLNEQTEQITQQTDFIATDLHQFNQDLMNGTTADADEQTQDDSFMSSVKHTWHNVTNGFSDTKQDLQHKFDELKIKTESLVVNLLKLIAMFVLKTILIPIGFLLLLKNLYWGLIRRISVV</sequence>
<comment type="caution">
    <text evidence="2">The sequence shown here is derived from an EMBL/GenBank/DDBJ whole genome shotgun (WGS) entry which is preliminary data.</text>
</comment>
<keyword evidence="1" id="KW-0812">Transmembrane</keyword>
<organism evidence="2 3">
    <name type="scientific">Vibrio halioticoli NBRC 102217</name>
    <dbReference type="NCBI Taxonomy" id="1219072"/>
    <lineage>
        <taxon>Bacteria</taxon>
        <taxon>Pseudomonadati</taxon>
        <taxon>Pseudomonadota</taxon>
        <taxon>Gammaproteobacteria</taxon>
        <taxon>Vibrionales</taxon>
        <taxon>Vibrionaceae</taxon>
        <taxon>Vibrio</taxon>
    </lineage>
</organism>
<reference evidence="2 3" key="1">
    <citation type="submission" date="2013-11" db="EMBL/GenBank/DDBJ databases">
        <title>Whole genome shotgun sequence of Vibrio halioticoli NBRC 102217.</title>
        <authorList>
            <person name="Isaki S."/>
            <person name="Kimura A."/>
            <person name="Ohji S."/>
            <person name="Hosoyama A."/>
            <person name="Fujita N."/>
            <person name="Hashimoto M."/>
            <person name="Hosoyama Y."/>
            <person name="Yamazoe A."/>
        </authorList>
    </citation>
    <scope>NUCLEOTIDE SEQUENCE [LARGE SCALE GENOMIC DNA]</scope>
    <source>
        <strain evidence="2 3">NBRC 102217</strain>
    </source>
</reference>
<dbReference type="eggNOG" id="ENOG5032TYF">
    <property type="taxonomic scope" value="Bacteria"/>
</dbReference>
<evidence type="ECO:0000313" key="3">
    <source>
        <dbReference type="Proteomes" id="UP000017800"/>
    </source>
</evidence>
<gene>
    <name evidence="2" type="ORF">VHA01S_004_00550</name>
</gene>
<feature type="transmembrane region" description="Helical" evidence="1">
    <location>
        <begin position="20"/>
        <end position="38"/>
    </location>
</feature>
<dbReference type="RefSeq" id="WP_023402671.1">
    <property type="nucleotide sequence ID" value="NZ_BAUJ01000004.1"/>
</dbReference>
<protein>
    <submittedName>
        <fullName evidence="2">Uncharacterized protein</fullName>
    </submittedName>
</protein>
<evidence type="ECO:0000313" key="2">
    <source>
        <dbReference type="EMBL" id="GAD88281.1"/>
    </source>
</evidence>
<feature type="transmembrane region" description="Helical" evidence="1">
    <location>
        <begin position="265"/>
        <end position="284"/>
    </location>
</feature>
<accession>V5FEK2</accession>
<keyword evidence="3" id="KW-1185">Reference proteome</keyword>
<keyword evidence="1" id="KW-0472">Membrane</keyword>
<feature type="transmembrane region" description="Helical" evidence="1">
    <location>
        <begin position="154"/>
        <end position="175"/>
    </location>
</feature>
<keyword evidence="1" id="KW-1133">Transmembrane helix</keyword>
<feature type="transmembrane region" description="Helical" evidence="1">
    <location>
        <begin position="123"/>
        <end position="142"/>
    </location>
</feature>
<name>V5FEK2_9VIBR</name>